<dbReference type="InterPro" id="IPR018247">
    <property type="entry name" value="EF_Hand_1_Ca_BS"/>
</dbReference>
<dbReference type="SMART" id="SM00054">
    <property type="entry name" value="EFh"/>
    <property type="match status" value="1"/>
</dbReference>
<gene>
    <name evidence="7" type="ORF">NHX12_013950</name>
</gene>
<feature type="domain" description="EF-hand" evidence="6">
    <location>
        <begin position="49"/>
        <end position="84"/>
    </location>
</feature>
<dbReference type="GO" id="GO:0046914">
    <property type="term" value="F:transition metal ion binding"/>
    <property type="evidence" value="ECO:0007669"/>
    <property type="project" value="InterPro"/>
</dbReference>
<keyword evidence="3" id="KW-0677">Repeat</keyword>
<dbReference type="GO" id="GO:0005509">
    <property type="term" value="F:calcium ion binding"/>
    <property type="evidence" value="ECO:0007669"/>
    <property type="project" value="InterPro"/>
</dbReference>
<dbReference type="GO" id="GO:0048306">
    <property type="term" value="F:calcium-dependent protein binding"/>
    <property type="evidence" value="ECO:0007669"/>
    <property type="project" value="TreeGrafter"/>
</dbReference>
<dbReference type="SUPFAM" id="SSF47473">
    <property type="entry name" value="EF-hand"/>
    <property type="match status" value="1"/>
</dbReference>
<dbReference type="Pfam" id="PF01023">
    <property type="entry name" value="S_100"/>
    <property type="match status" value="1"/>
</dbReference>
<proteinExistence type="inferred from homology"/>
<dbReference type="Gene3D" id="1.10.238.10">
    <property type="entry name" value="EF-hand"/>
    <property type="match status" value="1"/>
</dbReference>
<evidence type="ECO:0000256" key="5">
    <source>
        <dbReference type="RuleBase" id="RU361184"/>
    </source>
</evidence>
<keyword evidence="4 5" id="KW-0106">Calcium</keyword>
<dbReference type="PROSITE" id="PS50222">
    <property type="entry name" value="EF_HAND_2"/>
    <property type="match status" value="1"/>
</dbReference>
<dbReference type="PANTHER" id="PTHR11639:SF134">
    <property type="entry name" value="PROTEIN S100-A1-RELATED"/>
    <property type="match status" value="1"/>
</dbReference>
<dbReference type="CDD" id="cd00213">
    <property type="entry name" value="S-100"/>
    <property type="match status" value="1"/>
</dbReference>
<organism evidence="7 8">
    <name type="scientific">Muraenolepis orangiensis</name>
    <name type="common">Patagonian moray cod</name>
    <dbReference type="NCBI Taxonomy" id="630683"/>
    <lineage>
        <taxon>Eukaryota</taxon>
        <taxon>Metazoa</taxon>
        <taxon>Chordata</taxon>
        <taxon>Craniata</taxon>
        <taxon>Vertebrata</taxon>
        <taxon>Euteleostomi</taxon>
        <taxon>Actinopterygii</taxon>
        <taxon>Neopterygii</taxon>
        <taxon>Teleostei</taxon>
        <taxon>Neoteleostei</taxon>
        <taxon>Acanthomorphata</taxon>
        <taxon>Zeiogadaria</taxon>
        <taxon>Gadariae</taxon>
        <taxon>Gadiformes</taxon>
        <taxon>Muraenolepidoidei</taxon>
        <taxon>Muraenolepididae</taxon>
        <taxon>Muraenolepis</taxon>
    </lineage>
</organism>
<keyword evidence="2 5" id="KW-0479">Metal-binding</keyword>
<evidence type="ECO:0000256" key="2">
    <source>
        <dbReference type="ARBA" id="ARBA00022723"/>
    </source>
</evidence>
<evidence type="ECO:0000256" key="3">
    <source>
        <dbReference type="ARBA" id="ARBA00022737"/>
    </source>
</evidence>
<reference evidence="7" key="1">
    <citation type="submission" date="2022-07" db="EMBL/GenBank/DDBJ databases">
        <title>Chromosome-level genome of Muraenolepis orangiensis.</title>
        <authorList>
            <person name="Kim J."/>
        </authorList>
    </citation>
    <scope>NUCLEOTIDE SEQUENCE</scope>
    <source>
        <strain evidence="7">KU_S4_2022</strain>
        <tissue evidence="7">Muscle</tissue>
    </source>
</reference>
<evidence type="ECO:0000313" key="7">
    <source>
        <dbReference type="EMBL" id="KAJ3585229.1"/>
    </source>
</evidence>
<name>A0A9Q0DAH9_9TELE</name>
<evidence type="ECO:0000259" key="6">
    <source>
        <dbReference type="PROSITE" id="PS50222"/>
    </source>
</evidence>
<dbReference type="InterPro" id="IPR013787">
    <property type="entry name" value="S100_Ca-bd_sub"/>
</dbReference>
<dbReference type="EMBL" id="JANIIK010000118">
    <property type="protein sequence ID" value="KAJ3585229.1"/>
    <property type="molecule type" value="Genomic_DNA"/>
</dbReference>
<dbReference type="InterPro" id="IPR001751">
    <property type="entry name" value="S100/CaBP7/8-like_CS"/>
</dbReference>
<dbReference type="PANTHER" id="PTHR11639">
    <property type="entry name" value="S100 CALCIUM-BINDING PROTEIN"/>
    <property type="match status" value="1"/>
</dbReference>
<dbReference type="GO" id="GO:0070062">
    <property type="term" value="C:extracellular exosome"/>
    <property type="evidence" value="ECO:0007669"/>
    <property type="project" value="TreeGrafter"/>
</dbReference>
<dbReference type="InterPro" id="IPR011992">
    <property type="entry name" value="EF-hand-dom_pair"/>
</dbReference>
<evidence type="ECO:0000256" key="4">
    <source>
        <dbReference type="ARBA" id="ARBA00022837"/>
    </source>
</evidence>
<dbReference type="PROSITE" id="PS00303">
    <property type="entry name" value="S100_CABP"/>
    <property type="match status" value="1"/>
</dbReference>
<comment type="similarity">
    <text evidence="1 5">Belongs to the S-100 family.</text>
</comment>
<comment type="caution">
    <text evidence="7">The sequence shown here is derived from an EMBL/GenBank/DDBJ whole genome shotgun (WGS) entry which is preliminary data.</text>
</comment>
<dbReference type="SMART" id="SM01394">
    <property type="entry name" value="S_100"/>
    <property type="match status" value="1"/>
</dbReference>
<dbReference type="GO" id="GO:0005737">
    <property type="term" value="C:cytoplasm"/>
    <property type="evidence" value="ECO:0007669"/>
    <property type="project" value="TreeGrafter"/>
</dbReference>
<dbReference type="AlphaFoldDB" id="A0A9Q0DAH9"/>
<dbReference type="InterPro" id="IPR002048">
    <property type="entry name" value="EF_hand_dom"/>
</dbReference>
<dbReference type="PROSITE" id="PS00018">
    <property type="entry name" value="EF_HAND_1"/>
    <property type="match status" value="1"/>
</dbReference>
<dbReference type="InterPro" id="IPR034325">
    <property type="entry name" value="S-100_dom"/>
</dbReference>
<evidence type="ECO:0000313" key="8">
    <source>
        <dbReference type="Proteomes" id="UP001148018"/>
    </source>
</evidence>
<evidence type="ECO:0000256" key="1">
    <source>
        <dbReference type="ARBA" id="ARBA00007323"/>
    </source>
</evidence>
<dbReference type="Proteomes" id="UP001148018">
    <property type="component" value="Unassembled WGS sequence"/>
</dbReference>
<protein>
    <recommendedName>
        <fullName evidence="5">Protein S100</fullName>
    </recommendedName>
    <alternativeName>
        <fullName evidence="5">S100 calcium-binding protein</fullName>
    </alternativeName>
</protein>
<accession>A0A9Q0DAH9</accession>
<dbReference type="GO" id="GO:0043542">
    <property type="term" value="P:endothelial cell migration"/>
    <property type="evidence" value="ECO:0007669"/>
    <property type="project" value="TreeGrafter"/>
</dbReference>
<sequence length="91" mass="10441">MSDLEKAMSMMMSVFDKYSGAEGNKGSMNKQELRAMVEKELPRLLKDAKDKDEVEKLMDALDHNKDNEVDFTEFVVLVTALTVSFHGIRRR</sequence>
<dbReference type="OrthoDB" id="26525at2759"/>
<keyword evidence="8" id="KW-1185">Reference proteome</keyword>